<name>M8ASH7_AEGTA</name>
<sequence>MAMGVNLLDTIGNVIKKITGHTAADQCSLHGIASACSTWPPARQPPSRLATRGLDVHAREGALHRRVQGPDHRRPQKAQCRWGDVWYNQVAMVLTLGSNGGGRWKKRGSPEVMVRRWHGNMAVVRGVAYFPRESCQHGHESEEHVITGFDLDTEAWQPLGWHGPPVREADGHAAVDHTDRSLSEVNGFLVAAHRDKGASVVRLWFWMNVDVENCKWFALYKIPMAGLEGVRSFEKPLRVLDDGRVVVWSSMDGSRDGAPQIYDPSTETFAQGAVTANCYAVGAYTGCLLRVGRSSELLDAGTSHGLSRTIEYAYGRCRHAAVRRH</sequence>
<reference evidence="1" key="1">
    <citation type="submission" date="2015-06" db="UniProtKB">
        <authorList>
            <consortium name="EnsemblPlants"/>
        </authorList>
    </citation>
    <scope>IDENTIFICATION</scope>
</reference>
<organism evidence="1">
    <name type="scientific">Aegilops tauschii</name>
    <name type="common">Tausch's goatgrass</name>
    <name type="synonym">Aegilops squarrosa</name>
    <dbReference type="NCBI Taxonomy" id="37682"/>
    <lineage>
        <taxon>Eukaryota</taxon>
        <taxon>Viridiplantae</taxon>
        <taxon>Streptophyta</taxon>
        <taxon>Embryophyta</taxon>
        <taxon>Tracheophyta</taxon>
        <taxon>Spermatophyta</taxon>
        <taxon>Magnoliopsida</taxon>
        <taxon>Liliopsida</taxon>
        <taxon>Poales</taxon>
        <taxon>Poaceae</taxon>
        <taxon>BOP clade</taxon>
        <taxon>Pooideae</taxon>
        <taxon>Triticodae</taxon>
        <taxon>Triticeae</taxon>
        <taxon>Triticinae</taxon>
        <taxon>Aegilops</taxon>
    </lineage>
</organism>
<proteinExistence type="predicted"/>
<dbReference type="EnsemblPlants" id="EMT07447">
    <property type="protein sequence ID" value="EMT07447"/>
    <property type="gene ID" value="F775_10440"/>
</dbReference>
<protein>
    <recommendedName>
        <fullName evidence="2">F-box associated domain-containing protein</fullName>
    </recommendedName>
</protein>
<accession>M8ASH7</accession>
<evidence type="ECO:0008006" key="2">
    <source>
        <dbReference type="Google" id="ProtNLM"/>
    </source>
</evidence>
<evidence type="ECO:0000313" key="1">
    <source>
        <dbReference type="EnsemblPlants" id="EMT07447"/>
    </source>
</evidence>
<dbReference type="AlphaFoldDB" id="M8ASH7"/>